<dbReference type="InterPro" id="IPR036388">
    <property type="entry name" value="WH-like_DNA-bd_sf"/>
</dbReference>
<dbReference type="Proteomes" id="UP000321820">
    <property type="component" value="Chromosome"/>
</dbReference>
<protein>
    <submittedName>
        <fullName evidence="6">LysR family transcriptional regulator</fullName>
    </submittedName>
</protein>
<dbReference type="Gene3D" id="3.40.190.290">
    <property type="match status" value="1"/>
</dbReference>
<evidence type="ECO:0000256" key="1">
    <source>
        <dbReference type="ARBA" id="ARBA00009437"/>
    </source>
</evidence>
<evidence type="ECO:0000313" key="7">
    <source>
        <dbReference type="Proteomes" id="UP000321820"/>
    </source>
</evidence>
<sequence length="301" mass="33652">MNFDERTLNGMGVLAAVVRSGSFAAAGKVLGISQSGVSRAISRLEQRVGVRLLERTSRSVTLTAEGRRLHEQILPLLAGLEEAAASIQSDGTEISGRLRVNADALFTQLLLGPRLREFLERYPRLTLELDTGARAKDLAGEGYDLAIRFGDPPESSMIARRLLETRVLTVASPAYLKRYGQPNSPEDLREGHVLIDYRDPESGQPFEWIFQRGRRQISIETRGRLIVNDVVTMHAACLSGYGIAQVLELGMEKHLRSGRLVELFPDWPEERFPLFALYPSRKHLPQRTRAFLEFVEQVASS</sequence>
<dbReference type="GO" id="GO:0003677">
    <property type="term" value="F:DNA binding"/>
    <property type="evidence" value="ECO:0007669"/>
    <property type="project" value="UniProtKB-KW"/>
</dbReference>
<dbReference type="InterPro" id="IPR005119">
    <property type="entry name" value="LysR_subst-bd"/>
</dbReference>
<dbReference type="Gene3D" id="1.10.10.10">
    <property type="entry name" value="Winged helix-like DNA-binding domain superfamily/Winged helix DNA-binding domain"/>
    <property type="match status" value="1"/>
</dbReference>
<dbReference type="CDD" id="cd08422">
    <property type="entry name" value="PBP2_CrgA_like"/>
    <property type="match status" value="1"/>
</dbReference>
<dbReference type="Pfam" id="PF00126">
    <property type="entry name" value="HTH_1"/>
    <property type="match status" value="1"/>
</dbReference>
<evidence type="ECO:0000256" key="3">
    <source>
        <dbReference type="ARBA" id="ARBA00023125"/>
    </source>
</evidence>
<accession>A0A5B9EGI2</accession>
<name>A0A5B9EGI2_9BACT</name>
<evidence type="ECO:0000259" key="5">
    <source>
        <dbReference type="PROSITE" id="PS50931"/>
    </source>
</evidence>
<dbReference type="OrthoDB" id="9786526at2"/>
<dbReference type="PROSITE" id="PS50931">
    <property type="entry name" value="HTH_LYSR"/>
    <property type="match status" value="1"/>
</dbReference>
<reference evidence="6 7" key="1">
    <citation type="submission" date="2019-08" db="EMBL/GenBank/DDBJ databases">
        <title>Complete genome sequence of Terriglobus albidus strain ORNL.</title>
        <authorList>
            <person name="Podar M."/>
        </authorList>
    </citation>
    <scope>NUCLEOTIDE SEQUENCE [LARGE SCALE GENOMIC DNA]</scope>
    <source>
        <strain evidence="6 7">ORNL</strain>
    </source>
</reference>
<keyword evidence="7" id="KW-1185">Reference proteome</keyword>
<keyword evidence="3" id="KW-0238">DNA-binding</keyword>
<dbReference type="Pfam" id="PF03466">
    <property type="entry name" value="LysR_substrate"/>
    <property type="match status" value="1"/>
</dbReference>
<dbReference type="EMBL" id="CP042806">
    <property type="protein sequence ID" value="QEE31142.1"/>
    <property type="molecule type" value="Genomic_DNA"/>
</dbReference>
<proteinExistence type="inferred from homology"/>
<dbReference type="KEGG" id="talb:FTW19_02530"/>
<dbReference type="SUPFAM" id="SSF53850">
    <property type="entry name" value="Periplasmic binding protein-like II"/>
    <property type="match status" value="1"/>
</dbReference>
<dbReference type="AlphaFoldDB" id="A0A5B9EGI2"/>
<dbReference type="InterPro" id="IPR036390">
    <property type="entry name" value="WH_DNA-bd_sf"/>
</dbReference>
<evidence type="ECO:0000256" key="2">
    <source>
        <dbReference type="ARBA" id="ARBA00023015"/>
    </source>
</evidence>
<organism evidence="6 7">
    <name type="scientific">Terriglobus albidus</name>
    <dbReference type="NCBI Taxonomy" id="1592106"/>
    <lineage>
        <taxon>Bacteria</taxon>
        <taxon>Pseudomonadati</taxon>
        <taxon>Acidobacteriota</taxon>
        <taxon>Terriglobia</taxon>
        <taxon>Terriglobales</taxon>
        <taxon>Acidobacteriaceae</taxon>
        <taxon>Terriglobus</taxon>
    </lineage>
</organism>
<evidence type="ECO:0000256" key="4">
    <source>
        <dbReference type="ARBA" id="ARBA00023163"/>
    </source>
</evidence>
<dbReference type="PANTHER" id="PTHR30537">
    <property type="entry name" value="HTH-TYPE TRANSCRIPTIONAL REGULATOR"/>
    <property type="match status" value="1"/>
</dbReference>
<dbReference type="SUPFAM" id="SSF46785">
    <property type="entry name" value="Winged helix' DNA-binding domain"/>
    <property type="match status" value="1"/>
</dbReference>
<dbReference type="PANTHER" id="PTHR30537:SF5">
    <property type="entry name" value="HTH-TYPE TRANSCRIPTIONAL ACTIVATOR TTDR-RELATED"/>
    <property type="match status" value="1"/>
</dbReference>
<feature type="domain" description="HTH lysR-type" evidence="5">
    <location>
        <begin position="6"/>
        <end position="63"/>
    </location>
</feature>
<dbReference type="PRINTS" id="PR00039">
    <property type="entry name" value="HTHLYSR"/>
</dbReference>
<comment type="similarity">
    <text evidence="1">Belongs to the LysR transcriptional regulatory family.</text>
</comment>
<evidence type="ECO:0000313" key="6">
    <source>
        <dbReference type="EMBL" id="QEE31142.1"/>
    </source>
</evidence>
<keyword evidence="4" id="KW-0804">Transcription</keyword>
<keyword evidence="2" id="KW-0805">Transcription regulation</keyword>
<dbReference type="GO" id="GO:0003700">
    <property type="term" value="F:DNA-binding transcription factor activity"/>
    <property type="evidence" value="ECO:0007669"/>
    <property type="project" value="InterPro"/>
</dbReference>
<gene>
    <name evidence="6" type="ORF">FTW19_02530</name>
</gene>
<dbReference type="FunFam" id="1.10.10.10:FF:000001">
    <property type="entry name" value="LysR family transcriptional regulator"/>
    <property type="match status" value="1"/>
</dbReference>
<dbReference type="InterPro" id="IPR000847">
    <property type="entry name" value="LysR_HTH_N"/>
</dbReference>
<dbReference type="InterPro" id="IPR058163">
    <property type="entry name" value="LysR-type_TF_proteobact-type"/>
</dbReference>